<dbReference type="InterPro" id="IPR026990">
    <property type="entry name" value="TnpW"/>
</dbReference>
<reference evidence="1 2" key="1">
    <citation type="submission" date="2022-08" db="EMBL/GenBank/DDBJ databases">
        <title>Proteogenomics of the novel Dehalobacterium formicoaceticum strain EZ94 highlights a key role of methyltransferases during anaerobic dichloromethane degradation.</title>
        <authorList>
            <person name="Wasmund K."/>
        </authorList>
    </citation>
    <scope>NUCLEOTIDE SEQUENCE [LARGE SCALE GENOMIC DNA]</scope>
    <source>
        <strain evidence="1 2">EZ94</strain>
    </source>
</reference>
<comment type="caution">
    <text evidence="1">The sequence shown here is derived from an EMBL/GenBank/DDBJ whole genome shotgun (WGS) entry which is preliminary data.</text>
</comment>
<sequence length="59" mass="6637">MAKTKQEVKTPVVREYTVGDTKYIVKATVKDGATEDAATKIRRLIRNDIGSKNTQKRDV</sequence>
<evidence type="ECO:0000313" key="1">
    <source>
        <dbReference type="EMBL" id="MCR6547080.1"/>
    </source>
</evidence>
<accession>A0ABT1Y855</accession>
<name>A0ABT1Y855_9FIRM</name>
<dbReference type="Pfam" id="PF14202">
    <property type="entry name" value="TnpW"/>
    <property type="match status" value="1"/>
</dbReference>
<gene>
    <name evidence="1" type="ORF">NVS47_16455</name>
</gene>
<evidence type="ECO:0000313" key="2">
    <source>
        <dbReference type="Proteomes" id="UP001524944"/>
    </source>
</evidence>
<organism evidence="1 2">
    <name type="scientific">Dehalobacterium formicoaceticum</name>
    <dbReference type="NCBI Taxonomy" id="51515"/>
    <lineage>
        <taxon>Bacteria</taxon>
        <taxon>Bacillati</taxon>
        <taxon>Bacillota</taxon>
        <taxon>Clostridia</taxon>
        <taxon>Eubacteriales</taxon>
        <taxon>Peptococcaceae</taxon>
        <taxon>Dehalobacterium</taxon>
    </lineage>
</organism>
<protein>
    <submittedName>
        <fullName evidence="1">Transposon-encoded TnpW family protein</fullName>
    </submittedName>
</protein>
<dbReference type="Proteomes" id="UP001524944">
    <property type="component" value="Unassembled WGS sequence"/>
</dbReference>
<keyword evidence="2" id="KW-1185">Reference proteome</keyword>
<proteinExistence type="predicted"/>
<dbReference type="RefSeq" id="WP_257914217.1">
    <property type="nucleotide sequence ID" value="NZ_JANPWE010000019.1"/>
</dbReference>
<dbReference type="EMBL" id="JANPWE010000019">
    <property type="protein sequence ID" value="MCR6547080.1"/>
    <property type="molecule type" value="Genomic_DNA"/>
</dbReference>